<dbReference type="GO" id="GO:0003697">
    <property type="term" value="F:single-stranded DNA binding"/>
    <property type="evidence" value="ECO:0000318"/>
    <property type="project" value="GO_Central"/>
</dbReference>
<evidence type="ECO:0000313" key="17">
    <source>
        <dbReference type="Proteomes" id="UP000001593"/>
    </source>
</evidence>
<evidence type="ECO:0000256" key="11">
    <source>
        <dbReference type="ARBA" id="ARBA00023242"/>
    </source>
</evidence>
<evidence type="ECO:0000313" key="16">
    <source>
        <dbReference type="EMBL" id="EDO38370.1"/>
    </source>
</evidence>
<dbReference type="FunCoup" id="A7SD29">
    <property type="interactions" value="509"/>
</dbReference>
<dbReference type="GO" id="GO:0003684">
    <property type="term" value="F:damaged DNA binding"/>
    <property type="evidence" value="ECO:0000318"/>
    <property type="project" value="GO_Central"/>
</dbReference>
<evidence type="ECO:0000256" key="7">
    <source>
        <dbReference type="ARBA" id="ARBA00022840"/>
    </source>
</evidence>
<dbReference type="OMA" id="MCHDHFY"/>
<keyword evidence="6" id="KW-0227">DNA damage</keyword>
<feature type="coiled-coil region" evidence="13">
    <location>
        <begin position="618"/>
        <end position="690"/>
    </location>
</feature>
<evidence type="ECO:0000256" key="5">
    <source>
        <dbReference type="ARBA" id="ARBA00022741"/>
    </source>
</evidence>
<keyword evidence="4" id="KW-0158">Chromosome</keyword>
<dbReference type="eggNOG" id="KOG0250">
    <property type="taxonomic scope" value="Eukaryota"/>
</dbReference>
<dbReference type="PANTHER" id="PTHR19306:SF6">
    <property type="entry name" value="STRUCTURAL MAINTENANCE OF CHROMOSOMES PROTEIN 6"/>
    <property type="match status" value="1"/>
</dbReference>
<reference evidence="16 17" key="1">
    <citation type="journal article" date="2007" name="Science">
        <title>Sea anemone genome reveals ancestral eumetazoan gene repertoire and genomic organization.</title>
        <authorList>
            <person name="Putnam N.H."/>
            <person name="Srivastava M."/>
            <person name="Hellsten U."/>
            <person name="Dirks B."/>
            <person name="Chapman J."/>
            <person name="Salamov A."/>
            <person name="Terry A."/>
            <person name="Shapiro H."/>
            <person name="Lindquist E."/>
            <person name="Kapitonov V.V."/>
            <person name="Jurka J."/>
            <person name="Genikhovich G."/>
            <person name="Grigoriev I.V."/>
            <person name="Lucas S.M."/>
            <person name="Steele R.E."/>
            <person name="Finnerty J.R."/>
            <person name="Technau U."/>
            <person name="Martindale M.Q."/>
            <person name="Rokhsar D.S."/>
        </authorList>
    </citation>
    <scope>NUCLEOTIDE SEQUENCE [LARGE SCALE GENOMIC DNA]</scope>
    <source>
        <strain evidence="17">CH2 X CH6</strain>
    </source>
</reference>
<dbReference type="GO" id="GO:0035861">
    <property type="term" value="C:site of double-strand break"/>
    <property type="evidence" value="ECO:0000318"/>
    <property type="project" value="GO_Central"/>
</dbReference>
<keyword evidence="8 13" id="KW-0175">Coiled coil</keyword>
<dbReference type="GO" id="GO:0030915">
    <property type="term" value="C:Smc5-Smc6 complex"/>
    <property type="evidence" value="ECO:0000318"/>
    <property type="project" value="GO_Central"/>
</dbReference>
<feature type="non-terminal residue" evidence="16">
    <location>
        <position position="1054"/>
    </location>
</feature>
<dbReference type="InParanoid" id="A7SD29"/>
<evidence type="ECO:0000256" key="13">
    <source>
        <dbReference type="SAM" id="Coils"/>
    </source>
</evidence>
<comment type="subcellular location">
    <subcellularLocation>
        <location evidence="2">Chromosome</location>
    </subcellularLocation>
    <subcellularLocation>
        <location evidence="1">Nucleus</location>
    </subcellularLocation>
</comment>
<dbReference type="GO" id="GO:0005634">
    <property type="term" value="C:nucleus"/>
    <property type="evidence" value="ECO:0000318"/>
    <property type="project" value="GO_Central"/>
</dbReference>
<feature type="compositionally biased region" description="Basic and acidic residues" evidence="14">
    <location>
        <begin position="347"/>
        <end position="374"/>
    </location>
</feature>
<evidence type="ECO:0000259" key="15">
    <source>
        <dbReference type="Pfam" id="PF02463"/>
    </source>
</evidence>
<dbReference type="PhylomeDB" id="A7SD29"/>
<keyword evidence="9" id="KW-0233">DNA recombination</keyword>
<evidence type="ECO:0000256" key="12">
    <source>
        <dbReference type="ARBA" id="ARBA00069480"/>
    </source>
</evidence>
<dbReference type="Gene3D" id="3.40.50.300">
    <property type="entry name" value="P-loop containing nucleotide triphosphate hydrolases"/>
    <property type="match status" value="2"/>
</dbReference>
<dbReference type="GO" id="GO:0005524">
    <property type="term" value="F:ATP binding"/>
    <property type="evidence" value="ECO:0007669"/>
    <property type="project" value="UniProtKB-KW"/>
</dbReference>
<accession>A7SD29</accession>
<keyword evidence="11" id="KW-0539">Nucleus</keyword>
<dbReference type="AlphaFoldDB" id="A7SD29"/>
<dbReference type="InterPro" id="IPR003395">
    <property type="entry name" value="RecF/RecN/SMC_N"/>
</dbReference>
<evidence type="ECO:0000256" key="6">
    <source>
        <dbReference type="ARBA" id="ARBA00022763"/>
    </source>
</evidence>
<feature type="domain" description="RecF/RecN/SMC N-terminal" evidence="15">
    <location>
        <begin position="5"/>
        <end position="1014"/>
    </location>
</feature>
<evidence type="ECO:0000256" key="1">
    <source>
        <dbReference type="ARBA" id="ARBA00004123"/>
    </source>
</evidence>
<keyword evidence="7" id="KW-0067">ATP-binding</keyword>
<keyword evidence="17" id="KW-1185">Reference proteome</keyword>
<keyword evidence="10" id="KW-0234">DNA repair</keyword>
<dbReference type="PANTHER" id="PTHR19306">
    <property type="entry name" value="STRUCTURAL MAINTENANCE OF CHROMOSOMES 5,6 SMC5, SMC6"/>
    <property type="match status" value="1"/>
</dbReference>
<evidence type="ECO:0000256" key="4">
    <source>
        <dbReference type="ARBA" id="ARBA00022454"/>
    </source>
</evidence>
<name>A7SD29_NEMVE</name>
<evidence type="ECO:0000256" key="14">
    <source>
        <dbReference type="SAM" id="MobiDB-lite"/>
    </source>
</evidence>
<dbReference type="STRING" id="45351.A7SD29"/>
<dbReference type="HOGENOM" id="CLU_009063_0_1_1"/>
<dbReference type="SUPFAM" id="SSF52540">
    <property type="entry name" value="P-loop containing nucleoside triphosphate hydrolases"/>
    <property type="match status" value="2"/>
</dbReference>
<dbReference type="EMBL" id="DS469627">
    <property type="protein sequence ID" value="EDO38370.1"/>
    <property type="molecule type" value="Genomic_DNA"/>
</dbReference>
<evidence type="ECO:0000256" key="10">
    <source>
        <dbReference type="ARBA" id="ARBA00023204"/>
    </source>
</evidence>
<dbReference type="GO" id="GO:0000724">
    <property type="term" value="P:double-strand break repair via homologous recombination"/>
    <property type="evidence" value="ECO:0000318"/>
    <property type="project" value="GO_Central"/>
</dbReference>
<keyword evidence="5" id="KW-0547">Nucleotide-binding</keyword>
<evidence type="ECO:0000256" key="8">
    <source>
        <dbReference type="ARBA" id="ARBA00023054"/>
    </source>
</evidence>
<dbReference type="InterPro" id="IPR027417">
    <property type="entry name" value="P-loop_NTPase"/>
</dbReference>
<dbReference type="Pfam" id="PF02463">
    <property type="entry name" value="SMC_N"/>
    <property type="match status" value="1"/>
</dbReference>
<dbReference type="FunFam" id="3.40.50.300:FF:000959">
    <property type="entry name" value="structural maintenance of chromosomes protein 6"/>
    <property type="match status" value="1"/>
</dbReference>
<protein>
    <recommendedName>
        <fullName evidence="12">Structural maintenance of chromosomes protein 6</fullName>
    </recommendedName>
</protein>
<gene>
    <name evidence="16" type="ORF">NEMVEDRAFT_v1g113902</name>
</gene>
<evidence type="ECO:0000256" key="2">
    <source>
        <dbReference type="ARBA" id="ARBA00004286"/>
    </source>
</evidence>
<sequence length="1054" mass="121639">EVGIIEKVTLVNFMCHTMLEVPLGPNVNFIIGRNGSGKSAIMTALVVGLGGKATVTSRGSSLKGFIKEHCHYALISIKLRNRGLDAYCKDKYGPSITVERRINSDGSGSYKLKSHSGKTVSTKKEELNHILDQFNIQVDNPISVLNQDTSRNFLNSSDPKDKYKFFLKATQLEQISDDYQMVLTHQEVINDMLEKKAKMIPITEKEVKILENKYNDLKQLRTMKDQVEELKKERAWAEVIEYEKRLGPLEREVKSKQDKLPRYEAKVEECNAEVLRLESESQAIEAEIETVLKEAREAQPEQTEIEAELKDIKIALRKKESEVRKARQSLRSAEQDMSDLTERISEIKQSALHDREAERRQREETLAKKREDHQAGQNQLNITSHHKDQLNQALSRAKENSYSLKTDVNDAKRAVDATQRNLTNLQSSTRDKLRLFGPWMPDLVNHIQQAARRTRFHRLPVGPIGAHLKLKNQKWALAVESCIKGLAIAFCCTDSHDEQILRQIMKQVCPPNSIPQIIISRFQDRVHDVSRNVSPRCKYTTVLDELVVDDPVATNCLIDQLSVESVLLVEDPKEARDVMFFHTPQGAGMAYAINGDQVIGGRSAKYYSATSSSAHFLQQDIEQEIRRLERDLNNKRQQHQQLQDELRQQEANIAENKRELARTTNKAMREQEVVNRLLEEIKELENFEEEELPDVTTLLKEQVLSRFLLLLIIVTLEICYSKKSHVNLQEFHQKQELKKQRFKEKMEVLLRKHEPLTKKQEETMVEILTAKNNRKHYSDKVQENKDAISKAEKAVVEMTRKIESTTAMAAQYCGSPDKIETKKTVKSLESEILQKEKCIRTEEQKKNHGTHDQITKQYFDALKELEHIKDSLKNLRRFNKRLTNMMKKRTQAYQDYRGFIAIRAAFFFSMMLSQRGYQGKMKFDHKNEALYLQVNVEQGKGRNAKDTRSLSGGERSFSTVSFIMALWEAMESPFRCLDEFDVFMDMVNRRISMQMMLKVAKEQLQRQFILLTPQDMSAIGGGPTVKIFKLRDPERGQTILPFQPVGQNNDDEDR</sequence>
<organism evidence="16 17">
    <name type="scientific">Nematostella vectensis</name>
    <name type="common">Starlet sea anemone</name>
    <dbReference type="NCBI Taxonomy" id="45351"/>
    <lineage>
        <taxon>Eukaryota</taxon>
        <taxon>Metazoa</taxon>
        <taxon>Cnidaria</taxon>
        <taxon>Anthozoa</taxon>
        <taxon>Hexacorallia</taxon>
        <taxon>Actiniaria</taxon>
        <taxon>Edwardsiidae</taxon>
        <taxon>Nematostella</taxon>
    </lineage>
</organism>
<comment type="similarity">
    <text evidence="3">Belongs to the SMC family. SMC6 subfamily.</text>
</comment>
<evidence type="ECO:0000256" key="3">
    <source>
        <dbReference type="ARBA" id="ARBA00006793"/>
    </source>
</evidence>
<proteinExistence type="inferred from homology"/>
<dbReference type="Proteomes" id="UP000001593">
    <property type="component" value="Unassembled WGS sequence"/>
</dbReference>
<evidence type="ECO:0000256" key="9">
    <source>
        <dbReference type="ARBA" id="ARBA00023172"/>
    </source>
</evidence>
<feature type="region of interest" description="Disordered" evidence="14">
    <location>
        <begin position="347"/>
        <end position="392"/>
    </location>
</feature>